<dbReference type="CDD" id="cd04859">
    <property type="entry name" value="Prim_Pol"/>
    <property type="match status" value="1"/>
</dbReference>
<gene>
    <name evidence="2" type="ORF">GCM10007857_25580</name>
</gene>
<proteinExistence type="predicted"/>
<organism evidence="2 3">
    <name type="scientific">Bradyrhizobium iriomotense</name>
    <dbReference type="NCBI Taxonomy" id="441950"/>
    <lineage>
        <taxon>Bacteria</taxon>
        <taxon>Pseudomonadati</taxon>
        <taxon>Pseudomonadota</taxon>
        <taxon>Alphaproteobacteria</taxon>
        <taxon>Hyphomicrobiales</taxon>
        <taxon>Nitrobacteraceae</taxon>
        <taxon>Bradyrhizobium</taxon>
    </lineage>
</organism>
<reference evidence="3" key="1">
    <citation type="journal article" date="2019" name="Int. J. Syst. Evol. Microbiol.">
        <title>The Global Catalogue of Microorganisms (GCM) 10K type strain sequencing project: providing services to taxonomists for standard genome sequencing and annotation.</title>
        <authorList>
            <consortium name="The Broad Institute Genomics Platform"/>
            <consortium name="The Broad Institute Genome Sequencing Center for Infectious Disease"/>
            <person name="Wu L."/>
            <person name="Ma J."/>
        </authorList>
    </citation>
    <scope>NUCLEOTIDE SEQUENCE [LARGE SCALE GENOMIC DNA]</scope>
    <source>
        <strain evidence="3">NBRC 102520</strain>
    </source>
</reference>
<feature type="domain" description="DNA primase/polymerase bifunctional N-terminal" evidence="1">
    <location>
        <begin position="7"/>
        <end position="152"/>
    </location>
</feature>
<dbReference type="EMBL" id="BSOW01000007">
    <property type="protein sequence ID" value="GLR85847.1"/>
    <property type="molecule type" value="Genomic_DNA"/>
</dbReference>
<dbReference type="RefSeq" id="WP_284265519.1">
    <property type="nucleotide sequence ID" value="NZ_BSOW01000007.1"/>
</dbReference>
<sequence>MSPLAAALQLAAADIPCFPVARSKCPTTPHGFRDASTDPDALSDLWGRYGGPLVGIRTGASSGLDVLDLDQKPAARAWWTEHRERIPTTRVHRSRSGGLHLVFRHAPSLRCSTSRIAIGVDVKADDGCIIWWPAAGLPVLCDAPLAPWPDWLEALAQPAAPPSSRPVAVVADGKLIRGILGVVARANEGERNRSLYWAACRLAESTLGRTEADALLINVALQIGLPVTEARATIASAYLSRTRGG</sequence>
<evidence type="ECO:0000313" key="2">
    <source>
        <dbReference type="EMBL" id="GLR85847.1"/>
    </source>
</evidence>
<dbReference type="SMART" id="SM00943">
    <property type="entry name" value="Prim-Pol"/>
    <property type="match status" value="1"/>
</dbReference>
<dbReference type="Proteomes" id="UP001156905">
    <property type="component" value="Unassembled WGS sequence"/>
</dbReference>
<protein>
    <submittedName>
        <fullName evidence="2">DNA primase</fullName>
    </submittedName>
</protein>
<evidence type="ECO:0000259" key="1">
    <source>
        <dbReference type="SMART" id="SM00943"/>
    </source>
</evidence>
<dbReference type="Pfam" id="PF09250">
    <property type="entry name" value="Prim-Pol"/>
    <property type="match status" value="1"/>
</dbReference>
<name>A0ABQ6B169_9BRAD</name>
<dbReference type="SUPFAM" id="SSF56747">
    <property type="entry name" value="Prim-pol domain"/>
    <property type="match status" value="1"/>
</dbReference>
<keyword evidence="3" id="KW-1185">Reference proteome</keyword>
<accession>A0ABQ6B169</accession>
<dbReference type="InterPro" id="IPR015330">
    <property type="entry name" value="DNA_primase/pol_bifunc_N"/>
</dbReference>
<comment type="caution">
    <text evidence="2">The sequence shown here is derived from an EMBL/GenBank/DDBJ whole genome shotgun (WGS) entry which is preliminary data.</text>
</comment>
<evidence type="ECO:0000313" key="3">
    <source>
        <dbReference type="Proteomes" id="UP001156905"/>
    </source>
</evidence>